<dbReference type="CDD" id="cd17546">
    <property type="entry name" value="REC_hyHK_CKI1_RcsC-like"/>
    <property type="match status" value="1"/>
</dbReference>
<comment type="caution">
    <text evidence="5">The sequence shown here is derived from an EMBL/GenBank/DDBJ whole genome shotgun (WGS) entry which is preliminary data.</text>
</comment>
<dbReference type="InterPro" id="IPR011006">
    <property type="entry name" value="CheY-like_superfamily"/>
</dbReference>
<keyword evidence="2" id="KW-0902">Two-component regulatory system</keyword>
<feature type="modified residue" description="4-aspartylphosphate" evidence="3">
    <location>
        <position position="38"/>
    </location>
</feature>
<organism evidence="5 6">
    <name type="scientific">Flavobacterium bomense</name>
    <dbReference type="NCBI Taxonomy" id="2497483"/>
    <lineage>
        <taxon>Bacteria</taxon>
        <taxon>Pseudomonadati</taxon>
        <taxon>Bacteroidota</taxon>
        <taxon>Flavobacteriia</taxon>
        <taxon>Flavobacteriales</taxon>
        <taxon>Flavobacteriaceae</taxon>
        <taxon>Flavobacterium</taxon>
    </lineage>
</organism>
<feature type="domain" description="Response regulatory" evidence="4">
    <location>
        <begin position="1"/>
        <end position="103"/>
    </location>
</feature>
<reference evidence="5 6" key="1">
    <citation type="submission" date="2018-12" db="EMBL/GenBank/DDBJ databases">
        <title>Flavobacterium sp. nov., isolated from glacier ice.</title>
        <authorList>
            <person name="Liu Q."/>
            <person name="Xin Y.-H."/>
        </authorList>
    </citation>
    <scope>NUCLEOTIDE SEQUENCE [LARGE SCALE GENOMIC DNA]</scope>
    <source>
        <strain evidence="5 6">RB1N8</strain>
    </source>
</reference>
<dbReference type="PANTHER" id="PTHR45339">
    <property type="entry name" value="HYBRID SIGNAL TRANSDUCTION HISTIDINE KINASE J"/>
    <property type="match status" value="1"/>
</dbReference>
<accession>A0A3S0MDT5</accession>
<dbReference type="PROSITE" id="PS50110">
    <property type="entry name" value="RESPONSE_REGULATORY"/>
    <property type="match status" value="1"/>
</dbReference>
<gene>
    <name evidence="5" type="ORF">EKL98_10600</name>
</gene>
<dbReference type="Proteomes" id="UP000280825">
    <property type="component" value="Unassembled WGS sequence"/>
</dbReference>
<name>A0A3S0MDT5_9FLAO</name>
<dbReference type="InterPro" id="IPR001789">
    <property type="entry name" value="Sig_transdc_resp-reg_receiver"/>
</dbReference>
<keyword evidence="6" id="KW-1185">Reference proteome</keyword>
<evidence type="ECO:0000256" key="2">
    <source>
        <dbReference type="ARBA" id="ARBA00023012"/>
    </source>
</evidence>
<dbReference type="Gene3D" id="3.40.50.2300">
    <property type="match status" value="1"/>
</dbReference>
<dbReference type="EMBL" id="RYDJ01000011">
    <property type="protein sequence ID" value="RTZ03927.1"/>
    <property type="molecule type" value="Genomic_DNA"/>
</dbReference>
<protein>
    <submittedName>
        <fullName evidence="5">Response regulator</fullName>
    </submittedName>
</protein>
<dbReference type="SUPFAM" id="SSF52172">
    <property type="entry name" value="CheY-like"/>
    <property type="match status" value="1"/>
</dbReference>
<proteinExistence type="predicted"/>
<evidence type="ECO:0000313" key="6">
    <source>
        <dbReference type="Proteomes" id="UP000280825"/>
    </source>
</evidence>
<dbReference type="AlphaFoldDB" id="A0A3S0MDT5"/>
<dbReference type="PANTHER" id="PTHR45339:SF1">
    <property type="entry name" value="HYBRID SIGNAL TRANSDUCTION HISTIDINE KINASE J"/>
    <property type="match status" value="1"/>
</dbReference>
<evidence type="ECO:0000256" key="3">
    <source>
        <dbReference type="PROSITE-ProRule" id="PRU00169"/>
    </source>
</evidence>
<dbReference type="RefSeq" id="WP_126562308.1">
    <property type="nucleotide sequence ID" value="NZ_RYDJ01000011.1"/>
</dbReference>
<dbReference type="Pfam" id="PF00072">
    <property type="entry name" value="Response_reg"/>
    <property type="match status" value="1"/>
</dbReference>
<sequence length="103" mass="11754">MITKKILINKGIICELVDNREDAIDLVRKSKFDLVLMDAHLPGINGTITTELIRIFDKTTPIIAFTAITLHENRKMLLSFGMNEVITKPFAPEEFYITIAEYI</sequence>
<evidence type="ECO:0000313" key="5">
    <source>
        <dbReference type="EMBL" id="RTZ03927.1"/>
    </source>
</evidence>
<dbReference type="GO" id="GO:0000160">
    <property type="term" value="P:phosphorelay signal transduction system"/>
    <property type="evidence" value="ECO:0007669"/>
    <property type="project" value="UniProtKB-KW"/>
</dbReference>
<keyword evidence="1 3" id="KW-0597">Phosphoprotein</keyword>
<evidence type="ECO:0000259" key="4">
    <source>
        <dbReference type="PROSITE" id="PS50110"/>
    </source>
</evidence>
<dbReference type="SMART" id="SM00448">
    <property type="entry name" value="REC"/>
    <property type="match status" value="1"/>
</dbReference>
<evidence type="ECO:0000256" key="1">
    <source>
        <dbReference type="ARBA" id="ARBA00022553"/>
    </source>
</evidence>